<reference evidence="1 2" key="1">
    <citation type="submission" date="2024-07" db="EMBL/GenBank/DDBJ databases">
        <title>Whole genome sequencing of Prodigiosin pigment-producing Streptomyces salinarius isolated from rhizosphere soil of Arachis hypogaea.</title>
        <authorList>
            <person name="Vidhya A."/>
            <person name="Ramya S."/>
        </authorList>
    </citation>
    <scope>NUCLEOTIDE SEQUENCE [LARGE SCALE GENOMIC DNA]</scope>
    <source>
        <strain evidence="1 2">VRMG2420</strain>
    </source>
</reference>
<keyword evidence="2" id="KW-1185">Reference proteome</keyword>
<protein>
    <submittedName>
        <fullName evidence="1">Uncharacterized protein</fullName>
    </submittedName>
</protein>
<accession>A0ABW8BPV9</accession>
<proteinExistence type="predicted"/>
<dbReference type="EMBL" id="JBITPR010000067">
    <property type="protein sequence ID" value="MFI7876146.1"/>
    <property type="molecule type" value="Genomic_DNA"/>
</dbReference>
<evidence type="ECO:0000313" key="1">
    <source>
        <dbReference type="EMBL" id="MFI7876146.1"/>
    </source>
</evidence>
<name>A0ABW8BPV9_9ACTN</name>
<organism evidence="1 2">
    <name type="scientific">Streptomyces salinarius</name>
    <dbReference type="NCBI Taxonomy" id="2762598"/>
    <lineage>
        <taxon>Bacteria</taxon>
        <taxon>Bacillati</taxon>
        <taxon>Actinomycetota</taxon>
        <taxon>Actinomycetes</taxon>
        <taxon>Kitasatosporales</taxon>
        <taxon>Streptomycetaceae</taxon>
        <taxon>Streptomyces</taxon>
    </lineage>
</organism>
<comment type="caution">
    <text evidence="1">The sequence shown here is derived from an EMBL/GenBank/DDBJ whole genome shotgun (WGS) entry which is preliminary data.</text>
</comment>
<sequence>MSHPSAVPGPQPVQIPERAHAVGPGWRQVLDRLHGQVHAIAPGYHLVGLTEKLGGCVSRWRTRVATSVR</sequence>
<dbReference type="RefSeq" id="WP_159329841.1">
    <property type="nucleotide sequence ID" value="NZ_JBITPR010000067.1"/>
</dbReference>
<dbReference type="Proteomes" id="UP001614264">
    <property type="component" value="Unassembled WGS sequence"/>
</dbReference>
<gene>
    <name evidence="1" type="ORF">AB4829_36830</name>
</gene>
<evidence type="ECO:0000313" key="2">
    <source>
        <dbReference type="Proteomes" id="UP001614264"/>
    </source>
</evidence>